<accession>A0ABV0A4I1</accession>
<feature type="region of interest" description="Disordered" evidence="1">
    <location>
        <begin position="91"/>
        <end position="116"/>
    </location>
</feature>
<keyword evidence="3" id="KW-1185">Reference proteome</keyword>
<reference evidence="2 3" key="1">
    <citation type="journal article" date="2023" name="PLoS ONE">
        <title>Complete genome assembly of Hawai'i environmental nontuberculous mycobacteria reveals unexpected co-isolation with methylobacteria.</title>
        <authorList>
            <person name="Hendrix J."/>
            <person name="Epperson L.E."/>
            <person name="Tong E.I."/>
            <person name="Chan Y.L."/>
            <person name="Hasan N.A."/>
            <person name="Dawrs S.N."/>
            <person name="Norton G.J."/>
            <person name="Virdi R."/>
            <person name="Crooks J.L."/>
            <person name="Chan E.D."/>
            <person name="Honda J.R."/>
            <person name="Strong M."/>
        </authorList>
    </citation>
    <scope>NUCLEOTIDE SEQUENCE [LARGE SCALE GENOMIC DNA]</scope>
    <source>
        <strain evidence="2 3">NJH_HI04-1</strain>
    </source>
</reference>
<dbReference type="EMBL" id="JAQYXP010000005">
    <property type="protein sequence ID" value="MEN3238245.1"/>
    <property type="molecule type" value="Genomic_DNA"/>
</dbReference>
<gene>
    <name evidence="2" type="ORF">PUR29_32885</name>
</gene>
<evidence type="ECO:0000313" key="3">
    <source>
        <dbReference type="Proteomes" id="UP001407347"/>
    </source>
</evidence>
<proteinExistence type="predicted"/>
<name>A0ABV0A4I1_9HYPH</name>
<dbReference type="RefSeq" id="WP_346013546.1">
    <property type="nucleotide sequence ID" value="NZ_JAQYXP010000005.1"/>
</dbReference>
<evidence type="ECO:0000256" key="1">
    <source>
        <dbReference type="SAM" id="MobiDB-lite"/>
    </source>
</evidence>
<comment type="caution">
    <text evidence="2">The sequence shown here is derived from an EMBL/GenBank/DDBJ whole genome shotgun (WGS) entry which is preliminary data.</text>
</comment>
<organism evidence="2 3">
    <name type="scientific">Methylobacterium ajmalii</name>
    <dbReference type="NCBI Taxonomy" id="2738439"/>
    <lineage>
        <taxon>Bacteria</taxon>
        <taxon>Pseudomonadati</taxon>
        <taxon>Pseudomonadota</taxon>
        <taxon>Alphaproteobacteria</taxon>
        <taxon>Hyphomicrobiales</taxon>
        <taxon>Methylobacteriaceae</taxon>
        <taxon>Methylobacterium</taxon>
    </lineage>
</organism>
<feature type="region of interest" description="Disordered" evidence="1">
    <location>
        <begin position="158"/>
        <end position="198"/>
    </location>
</feature>
<protein>
    <submittedName>
        <fullName evidence="2">Uncharacterized protein</fullName>
    </submittedName>
</protein>
<sequence length="307" mass="32893">MLVRDLCGIEGPAGELMQRAAEVAASPVVETERPRLSLKKDAFEARRDEFLDLYANTDITQRALAQRFGFHQDTPRNMLRVLRTAGDERVKQGDVRRAKGVAPQAATQGGNPPAAQDEGQLVQVLEASDERAALGGGYLTAQSEEFVAAPGAGEAIAVADDPAPAPDDDPLPVDGLPKREPIIPITKPKREPPPKPAAVSTQIPLCLEEKPAAIPAPTIDTVITVQGHIVVGPTGQWRTSPQIARTLAPLAGGALLGFDRLQKAGGWSDEKFVKAGITAWTRELKEIGVTLIRLSDIGIRLVRREID</sequence>
<evidence type="ECO:0000313" key="2">
    <source>
        <dbReference type="EMBL" id="MEN3238245.1"/>
    </source>
</evidence>
<dbReference type="Proteomes" id="UP001407347">
    <property type="component" value="Unassembled WGS sequence"/>
</dbReference>